<keyword evidence="3" id="KW-1185">Reference proteome</keyword>
<reference evidence="2 3" key="1">
    <citation type="submission" date="2019-04" db="EMBL/GenBank/DDBJ databases">
        <title>Comparative genomics and transcriptomics to analyze fruiting body development in filamentous ascomycetes.</title>
        <authorList>
            <consortium name="DOE Joint Genome Institute"/>
            <person name="Lutkenhaus R."/>
            <person name="Traeger S."/>
            <person name="Breuer J."/>
            <person name="Kuo A."/>
            <person name="Lipzen A."/>
            <person name="Pangilinan J."/>
            <person name="Dilworth D."/>
            <person name="Sandor L."/>
            <person name="Poggeler S."/>
            <person name="Barry K."/>
            <person name="Grigoriev I.V."/>
            <person name="Nowrousian M."/>
        </authorList>
    </citation>
    <scope>NUCLEOTIDE SEQUENCE [LARGE SCALE GENOMIC DNA]</scope>
    <source>
        <strain evidence="2 3">CBS 389.68</strain>
    </source>
</reference>
<gene>
    <name evidence="2" type="ORF">EX30DRAFT_206142</name>
</gene>
<sequence length="188" mass="20102">MRFSQRHLPCWLSVESVGFAGVGLSLGGSTMVAASGVGEPAGGGGNSGSWASLRCDTTLRRVDSTDTAAAASTQPCFSRCPDGRAGKVVKAVVMRSLPRAGRVVVHHIQPSSSYSIMLHHHRHSPSVHDQICPCRGGVRSGFRSSAIFRECCAADKTRTKQPWLSRSNRKRHNDDEGGTGIEGRQVHP</sequence>
<evidence type="ECO:0000313" key="2">
    <source>
        <dbReference type="EMBL" id="TGZ77341.1"/>
    </source>
</evidence>
<proteinExistence type="predicted"/>
<dbReference type="EMBL" id="ML220155">
    <property type="protein sequence ID" value="TGZ77341.1"/>
    <property type="molecule type" value="Genomic_DNA"/>
</dbReference>
<accession>A0A4S2MK30</accession>
<evidence type="ECO:0000256" key="1">
    <source>
        <dbReference type="SAM" id="MobiDB-lite"/>
    </source>
</evidence>
<dbReference type="Proteomes" id="UP000298138">
    <property type="component" value="Unassembled WGS sequence"/>
</dbReference>
<dbReference type="AlphaFoldDB" id="A0A4S2MK30"/>
<feature type="region of interest" description="Disordered" evidence="1">
    <location>
        <begin position="159"/>
        <end position="188"/>
    </location>
</feature>
<dbReference type="InParanoid" id="A0A4S2MK30"/>
<protein>
    <submittedName>
        <fullName evidence="2">Uncharacterized protein</fullName>
    </submittedName>
</protein>
<evidence type="ECO:0000313" key="3">
    <source>
        <dbReference type="Proteomes" id="UP000298138"/>
    </source>
</evidence>
<name>A0A4S2MK30_9PEZI</name>
<organism evidence="2 3">
    <name type="scientific">Ascodesmis nigricans</name>
    <dbReference type="NCBI Taxonomy" id="341454"/>
    <lineage>
        <taxon>Eukaryota</taxon>
        <taxon>Fungi</taxon>
        <taxon>Dikarya</taxon>
        <taxon>Ascomycota</taxon>
        <taxon>Pezizomycotina</taxon>
        <taxon>Pezizomycetes</taxon>
        <taxon>Pezizales</taxon>
        <taxon>Ascodesmidaceae</taxon>
        <taxon>Ascodesmis</taxon>
    </lineage>
</organism>